<evidence type="ECO:0000313" key="1">
    <source>
        <dbReference type="EMBL" id="BAB07004.1"/>
    </source>
</evidence>
<gene>
    <name evidence="1" type="ordered locus">BH3285</name>
</gene>
<proteinExistence type="predicted"/>
<dbReference type="KEGG" id="bha:BH3285"/>
<dbReference type="PANTHER" id="PTHR35276:SF1">
    <property type="entry name" value="TRNA (MNM(5)S(2)U34)-METHYLTRANSFERASE, CHLOROPLASTIC"/>
    <property type="match status" value="1"/>
</dbReference>
<dbReference type="Gene3D" id="3.40.50.150">
    <property type="entry name" value="Vaccinia Virus protein VP39"/>
    <property type="match status" value="1"/>
</dbReference>
<dbReference type="RefSeq" id="WP_010899426.1">
    <property type="nucleotide sequence ID" value="NC_002570.2"/>
</dbReference>
<dbReference type="InterPro" id="IPR029063">
    <property type="entry name" value="SAM-dependent_MTases_sf"/>
</dbReference>
<dbReference type="Pfam" id="PF06962">
    <property type="entry name" value="rRNA_methylase"/>
    <property type="match status" value="1"/>
</dbReference>
<keyword evidence="2" id="KW-1185">Reference proteome</keyword>
<dbReference type="PIR" id="E84060">
    <property type="entry name" value="E84060"/>
</dbReference>
<dbReference type="eggNOG" id="COG2519">
    <property type="taxonomic scope" value="Bacteria"/>
</dbReference>
<dbReference type="STRING" id="272558.gene:10729197"/>
<protein>
    <submittedName>
        <fullName evidence="1">BH3285 protein</fullName>
    </submittedName>
</protein>
<dbReference type="PANTHER" id="PTHR35276">
    <property type="entry name" value="S-ADENOSYL-L-METHIONINE-DEPENDENT METHYLTRANSFERASES SUPERFAMILY PROTEIN"/>
    <property type="match status" value="1"/>
</dbReference>
<dbReference type="InterPro" id="IPR010719">
    <property type="entry name" value="MnmM_MeTrfase"/>
</dbReference>
<dbReference type="EMBL" id="BA000004">
    <property type="protein sequence ID" value="BAB07004.1"/>
    <property type="molecule type" value="Genomic_DNA"/>
</dbReference>
<dbReference type="SUPFAM" id="SSF53335">
    <property type="entry name" value="S-adenosyl-L-methionine-dependent methyltransferases"/>
    <property type="match status" value="1"/>
</dbReference>
<sequence length="190" mass="20930">MNLLGVLPFARFLLQNVLTPGSIAVDGTTGNGHDTVFLAKLVGETGHVYGFDVQEQAIHQTNKRVKELGFPERVTLFHASHEQVATLIPPDQHPNIKAAIFNLGYLPGSDKTIVTKPESTITAIKKLLSIMPSGALIVLVIYHGHEEGKIEKTALESFVTDLEQTTAHVLRYEFINQVNDPPFIIAIEKR</sequence>
<name>Q9K7S4_HALH5</name>
<reference evidence="1 2" key="1">
    <citation type="journal article" date="2000" name="Nucleic Acids Res.">
        <title>Complete genome sequence of the alkaliphilic bacterium Bacillus halodurans and genomic sequence comparison with Bacillus subtilis.</title>
        <authorList>
            <person name="Takami H."/>
            <person name="Nakasone K."/>
            <person name="Takaki Y."/>
            <person name="Maeno G."/>
            <person name="Sasaki R."/>
            <person name="Masui N."/>
            <person name="Fuji F."/>
            <person name="Hirama C."/>
            <person name="Nakamura Y."/>
            <person name="Ogasawara N."/>
            <person name="Kuhara S."/>
            <person name="Horikoshi K."/>
        </authorList>
    </citation>
    <scope>NUCLEOTIDE SEQUENCE [LARGE SCALE GENOMIC DNA]</scope>
    <source>
        <strain evidence="2">ATCC BAA-125 / DSM 18197 / FERM 7344 / JCM 9153 / C-125</strain>
    </source>
</reference>
<dbReference type="OrthoDB" id="9792989at2"/>
<accession>Q9K7S4</accession>
<evidence type="ECO:0000313" key="2">
    <source>
        <dbReference type="Proteomes" id="UP000001258"/>
    </source>
</evidence>
<dbReference type="HOGENOM" id="CLU_079190_1_0_9"/>
<organism evidence="1 2">
    <name type="scientific">Halalkalibacterium halodurans (strain ATCC BAA-125 / DSM 18197 / FERM 7344 / JCM 9153 / C-125)</name>
    <name type="common">Bacillus halodurans</name>
    <dbReference type="NCBI Taxonomy" id="272558"/>
    <lineage>
        <taxon>Bacteria</taxon>
        <taxon>Bacillati</taxon>
        <taxon>Bacillota</taxon>
        <taxon>Bacilli</taxon>
        <taxon>Bacillales</taxon>
        <taxon>Bacillaceae</taxon>
        <taxon>Halalkalibacterium (ex Joshi et al. 2022)</taxon>
    </lineage>
</organism>
<dbReference type="AlphaFoldDB" id="Q9K7S4"/>
<dbReference type="Proteomes" id="UP000001258">
    <property type="component" value="Chromosome"/>
</dbReference>